<dbReference type="PATRIC" id="fig|1321819.3.peg.1644"/>
<dbReference type="Proteomes" id="UP000016496">
    <property type="component" value="Unassembled WGS sequence"/>
</dbReference>
<dbReference type="EMBL" id="AWSV01000095">
    <property type="protein sequence ID" value="ERI85335.1"/>
    <property type="molecule type" value="Genomic_DNA"/>
</dbReference>
<organism evidence="1 2">
    <name type="scientific">Bacteroides pyogenes F0041</name>
    <dbReference type="NCBI Taxonomy" id="1321819"/>
    <lineage>
        <taxon>Bacteria</taxon>
        <taxon>Pseudomonadati</taxon>
        <taxon>Bacteroidota</taxon>
        <taxon>Bacteroidia</taxon>
        <taxon>Bacteroidales</taxon>
        <taxon>Bacteroidaceae</taxon>
        <taxon>Bacteroides</taxon>
    </lineage>
</organism>
<dbReference type="AlphaFoldDB" id="U2CLC2"/>
<name>U2CLC2_9BACE</name>
<dbReference type="PANTHER" id="PTHR35004:SF8">
    <property type="entry name" value="TRANSPOSASE RV3428C-RELATED"/>
    <property type="match status" value="1"/>
</dbReference>
<sequence length="237" mass="27530">MDAVSRNSIYYWKTSFDIDLTEMSFLQRRNISRVYLRMFDVAIEQNYQTGSTDIVPIATTELVSSVPKNVEIVPVAYITIDALRAMIGREVESASLIVERLLAMSSYNECGKISEIQLDCDWTNSTKSSYPKMLVPDNLKAAFVKTDRYEPSLNRVMEDMANHYGSVMVPTRPVHPKDKSNVETDVKLVYMRVFAELRNETFYFIDELNRAAALKMKAHNQKRMQKHPYTREERFWP</sequence>
<gene>
    <name evidence="1" type="ORF">HMPREF1981_01778</name>
</gene>
<dbReference type="PANTHER" id="PTHR35004">
    <property type="entry name" value="TRANSPOSASE RV3428C-RELATED"/>
    <property type="match status" value="1"/>
</dbReference>
<comment type="caution">
    <text evidence="1">The sequence shown here is derived from an EMBL/GenBank/DDBJ whole genome shotgun (WGS) entry which is preliminary data.</text>
</comment>
<evidence type="ECO:0000313" key="2">
    <source>
        <dbReference type="Proteomes" id="UP000016496"/>
    </source>
</evidence>
<protein>
    <recommendedName>
        <fullName evidence="3">Integrase catalytic domain-containing protein</fullName>
    </recommendedName>
</protein>
<evidence type="ECO:0000313" key="1">
    <source>
        <dbReference type="EMBL" id="ERI85335.1"/>
    </source>
</evidence>
<evidence type="ECO:0008006" key="3">
    <source>
        <dbReference type="Google" id="ProtNLM"/>
    </source>
</evidence>
<proteinExistence type="predicted"/>
<dbReference type="HOGENOM" id="CLU_1168822_0_0_10"/>
<accession>U2CLC2</accession>
<reference evidence="1 2" key="1">
    <citation type="submission" date="2013-08" db="EMBL/GenBank/DDBJ databases">
        <authorList>
            <person name="Weinstock G."/>
            <person name="Sodergren E."/>
            <person name="Wylie T."/>
            <person name="Fulton L."/>
            <person name="Fulton R."/>
            <person name="Fronick C."/>
            <person name="O'Laughlin M."/>
            <person name="Godfrey J."/>
            <person name="Miner T."/>
            <person name="Herter B."/>
            <person name="Appelbaum E."/>
            <person name="Cordes M."/>
            <person name="Lek S."/>
            <person name="Wollam A."/>
            <person name="Pepin K.H."/>
            <person name="Palsikar V.B."/>
            <person name="Mitreva M."/>
            <person name="Wilson R.K."/>
        </authorList>
    </citation>
    <scope>NUCLEOTIDE SEQUENCE [LARGE SCALE GENOMIC DNA]</scope>
    <source>
        <strain evidence="1 2">F0041</strain>
    </source>
</reference>